<keyword evidence="2 5" id="KW-0812">Transmembrane</keyword>
<evidence type="ECO:0000256" key="4">
    <source>
        <dbReference type="ARBA" id="ARBA00023136"/>
    </source>
</evidence>
<keyword evidence="8" id="KW-1185">Reference proteome</keyword>
<dbReference type="KEGG" id="ruj:E5Z56_02775"/>
<feature type="transmembrane region" description="Helical" evidence="5">
    <location>
        <begin position="58"/>
        <end position="80"/>
    </location>
</feature>
<feature type="domain" description="ABC transmembrane type-2" evidence="6">
    <location>
        <begin position="17"/>
        <end position="286"/>
    </location>
</feature>
<evidence type="ECO:0000256" key="2">
    <source>
        <dbReference type="ARBA" id="ARBA00022692"/>
    </source>
</evidence>
<evidence type="ECO:0000313" key="7">
    <source>
        <dbReference type="EMBL" id="QCT06336.1"/>
    </source>
</evidence>
<evidence type="ECO:0000256" key="3">
    <source>
        <dbReference type="ARBA" id="ARBA00022989"/>
    </source>
</evidence>
<dbReference type="PIRSF" id="PIRSF006648">
    <property type="entry name" value="DrrB"/>
    <property type="match status" value="1"/>
</dbReference>
<dbReference type="InterPro" id="IPR000412">
    <property type="entry name" value="ABC_2_transport"/>
</dbReference>
<dbReference type="InterPro" id="IPR013525">
    <property type="entry name" value="ABC2_TM"/>
</dbReference>
<dbReference type="OrthoDB" id="162334at2"/>
<feature type="transmembrane region" description="Helical" evidence="5">
    <location>
        <begin position="262"/>
        <end position="283"/>
    </location>
</feature>
<accession>A0A4P8XTL6</accession>
<dbReference type="PANTHER" id="PTHR43229">
    <property type="entry name" value="NODULATION PROTEIN J"/>
    <property type="match status" value="1"/>
</dbReference>
<keyword evidence="5" id="KW-1003">Cell membrane</keyword>
<feature type="transmembrane region" description="Helical" evidence="5">
    <location>
        <begin position="20"/>
        <end position="38"/>
    </location>
</feature>
<evidence type="ECO:0000256" key="5">
    <source>
        <dbReference type="RuleBase" id="RU361157"/>
    </source>
</evidence>
<comment type="similarity">
    <text evidence="5">Belongs to the ABC-2 integral membrane protein family.</text>
</comment>
<dbReference type="PROSITE" id="PS51012">
    <property type="entry name" value="ABC_TM2"/>
    <property type="match status" value="1"/>
</dbReference>
<keyword evidence="4 5" id="KW-0472">Membrane</keyword>
<dbReference type="PANTHER" id="PTHR43229:SF2">
    <property type="entry name" value="NODULATION PROTEIN J"/>
    <property type="match status" value="1"/>
</dbReference>
<comment type="subcellular location">
    <subcellularLocation>
        <location evidence="5">Cell membrane</location>
        <topology evidence="5">Multi-pass membrane protein</topology>
    </subcellularLocation>
    <subcellularLocation>
        <location evidence="1">Membrane</location>
        <topology evidence="1">Multi-pass membrane protein</topology>
    </subcellularLocation>
</comment>
<dbReference type="GO" id="GO:0043190">
    <property type="term" value="C:ATP-binding cassette (ABC) transporter complex"/>
    <property type="evidence" value="ECO:0007669"/>
    <property type="project" value="InterPro"/>
</dbReference>
<dbReference type="EMBL" id="CP039381">
    <property type="protein sequence ID" value="QCT06336.1"/>
    <property type="molecule type" value="Genomic_DNA"/>
</dbReference>
<dbReference type="Proteomes" id="UP000301475">
    <property type="component" value="Chromosome"/>
</dbReference>
<gene>
    <name evidence="7" type="ORF">E5Z56_02775</name>
</gene>
<dbReference type="AlphaFoldDB" id="A0A4P8XTL6"/>
<reference evidence="7 8" key="1">
    <citation type="submission" date="2019-04" db="EMBL/GenBank/DDBJ databases">
        <authorList>
            <person name="Embree M."/>
            <person name="Gaffney J.R."/>
        </authorList>
    </citation>
    <scope>NUCLEOTIDE SEQUENCE [LARGE SCALE GENOMIC DNA]</scope>
    <source>
        <strain evidence="7 8">JE7A12</strain>
    </source>
</reference>
<feature type="transmembrane region" description="Helical" evidence="5">
    <location>
        <begin position="171"/>
        <end position="191"/>
    </location>
</feature>
<feature type="transmembrane region" description="Helical" evidence="5">
    <location>
        <begin position="133"/>
        <end position="150"/>
    </location>
</feature>
<feature type="transmembrane region" description="Helical" evidence="5">
    <location>
        <begin position="101"/>
        <end position="127"/>
    </location>
</feature>
<proteinExistence type="inferred from homology"/>
<evidence type="ECO:0000256" key="1">
    <source>
        <dbReference type="ARBA" id="ARBA00004141"/>
    </source>
</evidence>
<dbReference type="RefSeq" id="WP_138156420.1">
    <property type="nucleotide sequence ID" value="NZ_CP039381.1"/>
</dbReference>
<sequence>MKGLVIRNLKLYFKDKGAVFFSLLGVLIVIGLYILFLGDTFTDGLKEFYKAENIMSGWIMAGLLAITSLTTTMGAFSTMIQDKEKKIFKDFYCAPISRSALSLGYIISSVIIGLLMTLLVFVIAIIYLAVNNIIVISFTMILKLIGVFLLNTCSNTAMALFIVSLISTEKTFSAVSGITSALIGFITGIYLPVGQLPEYVQYIVKCFPTSHGAVLFRQVLMEDALNKGVSKMPTEAKAVALKEVKNILGVIFKFGDTECTTLVSVLVLVVSLVLFSALSIWNINRKKAV</sequence>
<dbReference type="InterPro" id="IPR047817">
    <property type="entry name" value="ABC2_TM_bact-type"/>
</dbReference>
<dbReference type="InterPro" id="IPR051784">
    <property type="entry name" value="Nod_factor_ABC_transporter"/>
</dbReference>
<organism evidence="7 8">
    <name type="scientific">Ruminococcus bovis</name>
    <dbReference type="NCBI Taxonomy" id="2564099"/>
    <lineage>
        <taxon>Bacteria</taxon>
        <taxon>Bacillati</taxon>
        <taxon>Bacillota</taxon>
        <taxon>Clostridia</taxon>
        <taxon>Eubacteriales</taxon>
        <taxon>Oscillospiraceae</taxon>
        <taxon>Ruminococcus</taxon>
    </lineage>
</organism>
<evidence type="ECO:0000259" key="6">
    <source>
        <dbReference type="PROSITE" id="PS51012"/>
    </source>
</evidence>
<dbReference type="Pfam" id="PF12698">
    <property type="entry name" value="ABC2_membrane_3"/>
    <property type="match status" value="1"/>
</dbReference>
<evidence type="ECO:0000313" key="8">
    <source>
        <dbReference type="Proteomes" id="UP000301475"/>
    </source>
</evidence>
<keyword evidence="5" id="KW-0813">Transport</keyword>
<keyword evidence="3 5" id="KW-1133">Transmembrane helix</keyword>
<dbReference type="GO" id="GO:0140359">
    <property type="term" value="F:ABC-type transporter activity"/>
    <property type="evidence" value="ECO:0007669"/>
    <property type="project" value="InterPro"/>
</dbReference>
<protein>
    <recommendedName>
        <fullName evidence="5">Transport permease protein</fullName>
    </recommendedName>
</protein>
<dbReference type="PRINTS" id="PR00164">
    <property type="entry name" value="ABC2TRNSPORT"/>
</dbReference>
<name>A0A4P8XTL6_9FIRM</name>